<feature type="domain" description="DDE-1" evidence="1">
    <location>
        <begin position="16"/>
        <end position="92"/>
    </location>
</feature>
<dbReference type="Proteomes" id="UP001162156">
    <property type="component" value="Unassembled WGS sequence"/>
</dbReference>
<comment type="caution">
    <text evidence="2">The sequence shown here is derived from an EMBL/GenBank/DDBJ whole genome shotgun (WGS) entry which is preliminary data.</text>
</comment>
<dbReference type="EMBL" id="JANEYF010002655">
    <property type="protein sequence ID" value="KAJ8943727.1"/>
    <property type="molecule type" value="Genomic_DNA"/>
</dbReference>
<gene>
    <name evidence="2" type="ORF">NQ314_009664</name>
</gene>
<dbReference type="GO" id="GO:0003676">
    <property type="term" value="F:nucleic acid binding"/>
    <property type="evidence" value="ECO:0007669"/>
    <property type="project" value="InterPro"/>
</dbReference>
<evidence type="ECO:0000313" key="3">
    <source>
        <dbReference type="Proteomes" id="UP001162156"/>
    </source>
</evidence>
<reference evidence="2" key="1">
    <citation type="journal article" date="2023" name="Insect Mol. Biol.">
        <title>Genome sequencing provides insights into the evolution of gene families encoding plant cell wall-degrading enzymes in longhorned beetles.</title>
        <authorList>
            <person name="Shin N.R."/>
            <person name="Okamura Y."/>
            <person name="Kirsch R."/>
            <person name="Pauchet Y."/>
        </authorList>
    </citation>
    <scope>NUCLEOTIDE SEQUENCE</scope>
    <source>
        <strain evidence="2">RBIC_L_NR</strain>
    </source>
</reference>
<organism evidence="2 3">
    <name type="scientific">Rhamnusium bicolor</name>
    <dbReference type="NCBI Taxonomy" id="1586634"/>
    <lineage>
        <taxon>Eukaryota</taxon>
        <taxon>Metazoa</taxon>
        <taxon>Ecdysozoa</taxon>
        <taxon>Arthropoda</taxon>
        <taxon>Hexapoda</taxon>
        <taxon>Insecta</taxon>
        <taxon>Pterygota</taxon>
        <taxon>Neoptera</taxon>
        <taxon>Endopterygota</taxon>
        <taxon>Coleoptera</taxon>
        <taxon>Polyphaga</taxon>
        <taxon>Cucujiformia</taxon>
        <taxon>Chrysomeloidea</taxon>
        <taxon>Cerambycidae</taxon>
        <taxon>Lepturinae</taxon>
        <taxon>Rhagiini</taxon>
        <taxon>Rhamnusium</taxon>
    </lineage>
</organism>
<sequence length="102" mass="11467">MLIGAPTRTLGLATLSGWMNTELFVETMRHFIKHTNSSKENPSLLIMGNFEEHISLKAIDLAKENGVTILTVPSYSTRKIQPLDVCIFKPFKVFSMQLWIAG</sequence>
<dbReference type="InterPro" id="IPR004875">
    <property type="entry name" value="DDE_SF_endonuclease_dom"/>
</dbReference>
<protein>
    <recommendedName>
        <fullName evidence="1">DDE-1 domain-containing protein</fullName>
    </recommendedName>
</protein>
<keyword evidence="3" id="KW-1185">Reference proteome</keyword>
<dbReference type="AlphaFoldDB" id="A0AAV8XZ42"/>
<dbReference type="Pfam" id="PF03184">
    <property type="entry name" value="DDE_1"/>
    <property type="match status" value="1"/>
</dbReference>
<evidence type="ECO:0000259" key="1">
    <source>
        <dbReference type="Pfam" id="PF03184"/>
    </source>
</evidence>
<evidence type="ECO:0000313" key="2">
    <source>
        <dbReference type="EMBL" id="KAJ8943727.1"/>
    </source>
</evidence>
<name>A0AAV8XZ42_9CUCU</name>
<accession>A0AAV8XZ42</accession>
<proteinExistence type="predicted"/>